<dbReference type="GO" id="GO:0005634">
    <property type="term" value="C:nucleus"/>
    <property type="evidence" value="ECO:0007669"/>
    <property type="project" value="TreeGrafter"/>
</dbReference>
<evidence type="ECO:0000313" key="4">
    <source>
        <dbReference type="EMBL" id="KFM23739.1"/>
    </source>
</evidence>
<reference evidence="4 5" key="1">
    <citation type="journal article" date="2014" name="BMC Genomics">
        <title>Oil accumulation mechanisms of the oleaginous microalga Chlorella protothecoides revealed through its genome, transcriptomes, and proteomes.</title>
        <authorList>
            <person name="Gao C."/>
            <person name="Wang Y."/>
            <person name="Shen Y."/>
            <person name="Yan D."/>
            <person name="He X."/>
            <person name="Dai J."/>
            <person name="Wu Q."/>
        </authorList>
    </citation>
    <scope>NUCLEOTIDE SEQUENCE [LARGE SCALE GENOMIC DNA]</scope>
    <source>
        <strain evidence="4 5">0710</strain>
    </source>
</reference>
<keyword evidence="5" id="KW-1185">Reference proteome</keyword>
<feature type="region of interest" description="Disordered" evidence="2">
    <location>
        <begin position="159"/>
        <end position="225"/>
    </location>
</feature>
<dbReference type="GeneID" id="23612344"/>
<dbReference type="CDD" id="cd17015">
    <property type="entry name" value="ING_plant"/>
    <property type="match status" value="1"/>
</dbReference>
<evidence type="ECO:0000313" key="5">
    <source>
        <dbReference type="Proteomes" id="UP000028924"/>
    </source>
</evidence>
<feature type="compositionally biased region" description="Polar residues" evidence="2">
    <location>
        <begin position="197"/>
        <end position="208"/>
    </location>
</feature>
<dbReference type="PANTHER" id="PTHR10333">
    <property type="entry name" value="INHIBITOR OF GROWTH PROTEIN"/>
    <property type="match status" value="1"/>
</dbReference>
<dbReference type="AlphaFoldDB" id="A0A087SDD5"/>
<dbReference type="OrthoDB" id="512080at2759"/>
<evidence type="ECO:0000256" key="1">
    <source>
        <dbReference type="ARBA" id="ARBA00022853"/>
    </source>
</evidence>
<sequence length="363" mass="38581">MAADQVIYLEKFIESTVHVPPELQRLLNTIKDLDERSEDLGAQIQDNVEVGLQGKLSKEQARELLERIEADQKLLVQFAEEKVQLAMQGYDLLDIHLLSLDADAAALAEELQANASLNDAFGPDAGFGGNGGAFDDPGTAPRTARLRDLSSYDSLEAVTDVKPGRRSTLGLSRQPSEDAMTPLAYDGGAGMAGGRRPQSSAGRRTPLTSMLGPLPGGETGGSSHIPKRRAASAAVHAAAAAVAAMDEDEGMEGTPPAIPGVVPVMPFATPLIPGFEHAAEQPQAPGRLLMASDIGPGLVGRRAELYWPDNNLWYLIEIRAVNLGSRTASILYTTGEVEELDLDEIVKEGHLSLITPIRAGPGR</sequence>
<dbReference type="Proteomes" id="UP000028924">
    <property type="component" value="Unassembled WGS sequence"/>
</dbReference>
<dbReference type="PANTHER" id="PTHR10333:SF42">
    <property type="entry name" value="INHIBITOR OF GROWTH PROTEIN 5"/>
    <property type="match status" value="1"/>
</dbReference>
<keyword evidence="1" id="KW-0156">Chromatin regulator</keyword>
<name>A0A087SDD5_AUXPR</name>
<dbReference type="SMART" id="SM01408">
    <property type="entry name" value="ING"/>
    <property type="match status" value="1"/>
</dbReference>
<accession>A0A087SDD5</accession>
<dbReference type="InterPro" id="IPR024610">
    <property type="entry name" value="ING_N_histone-binding"/>
</dbReference>
<protein>
    <submittedName>
        <fullName evidence="4">Inhibitor of growth protein 4</fullName>
    </submittedName>
</protein>
<feature type="domain" description="Inhibitor of growth protein N-terminal histone-binding" evidence="3">
    <location>
        <begin position="8"/>
        <end position="107"/>
    </location>
</feature>
<gene>
    <name evidence="4" type="ORF">F751_0953</name>
</gene>
<dbReference type="Pfam" id="PF12998">
    <property type="entry name" value="ING"/>
    <property type="match status" value="1"/>
</dbReference>
<organism evidence="4 5">
    <name type="scientific">Auxenochlorella protothecoides</name>
    <name type="common">Green microalga</name>
    <name type="synonym">Chlorella protothecoides</name>
    <dbReference type="NCBI Taxonomy" id="3075"/>
    <lineage>
        <taxon>Eukaryota</taxon>
        <taxon>Viridiplantae</taxon>
        <taxon>Chlorophyta</taxon>
        <taxon>core chlorophytes</taxon>
        <taxon>Trebouxiophyceae</taxon>
        <taxon>Chlorellales</taxon>
        <taxon>Chlorellaceae</taxon>
        <taxon>Auxenochlorella</taxon>
    </lineage>
</organism>
<dbReference type="KEGG" id="apro:F751_0953"/>
<evidence type="ECO:0000259" key="3">
    <source>
        <dbReference type="SMART" id="SM01408"/>
    </source>
</evidence>
<dbReference type="STRING" id="3075.A0A087SDD5"/>
<evidence type="ECO:0000256" key="2">
    <source>
        <dbReference type="SAM" id="MobiDB-lite"/>
    </source>
</evidence>
<dbReference type="RefSeq" id="XP_011396615.1">
    <property type="nucleotide sequence ID" value="XM_011398313.1"/>
</dbReference>
<dbReference type="eggNOG" id="KOG1973">
    <property type="taxonomic scope" value="Eukaryota"/>
</dbReference>
<dbReference type="EMBL" id="KL662099">
    <property type="protein sequence ID" value="KFM23739.1"/>
    <property type="molecule type" value="Genomic_DNA"/>
</dbReference>
<dbReference type="InterPro" id="IPR028651">
    <property type="entry name" value="ING_fam"/>
</dbReference>
<dbReference type="GO" id="GO:0006325">
    <property type="term" value="P:chromatin organization"/>
    <property type="evidence" value="ECO:0007669"/>
    <property type="project" value="UniProtKB-KW"/>
</dbReference>
<dbReference type="Gene3D" id="6.10.140.1740">
    <property type="match status" value="1"/>
</dbReference>
<proteinExistence type="predicted"/>